<protein>
    <submittedName>
        <fullName evidence="2">Uncharacterized protein</fullName>
    </submittedName>
</protein>
<comment type="caution">
    <text evidence="2">The sequence shown here is derived from an EMBL/GenBank/DDBJ whole genome shotgun (WGS) entry which is preliminary data.</text>
</comment>
<accession>A0ABP0Q4X0</accession>
<feature type="region of interest" description="Disordered" evidence="1">
    <location>
        <begin position="21"/>
        <end position="49"/>
    </location>
</feature>
<proteinExistence type="predicted"/>
<evidence type="ECO:0000313" key="2">
    <source>
        <dbReference type="EMBL" id="CAK9082040.1"/>
    </source>
</evidence>
<name>A0ABP0Q4X0_9DINO</name>
<gene>
    <name evidence="2" type="ORF">CCMP2556_LOCUS40090</name>
</gene>
<sequence>MPVLFTHSTSWTRSAKLSQSQLQHVEGNTQTTYDRDQSETYLNHPKPDSQDPIYLAKSIKKQHLAASIGCHRLRSDEAYAIIRCGVDSEIFKSFKQELVIYPRYEKSTEDKKPEKAAASPLVLSFVLLVGAVAYL</sequence>
<organism evidence="2 3">
    <name type="scientific">Durusdinium trenchii</name>
    <dbReference type="NCBI Taxonomy" id="1381693"/>
    <lineage>
        <taxon>Eukaryota</taxon>
        <taxon>Sar</taxon>
        <taxon>Alveolata</taxon>
        <taxon>Dinophyceae</taxon>
        <taxon>Suessiales</taxon>
        <taxon>Symbiodiniaceae</taxon>
        <taxon>Durusdinium</taxon>
    </lineage>
</organism>
<reference evidence="2 3" key="1">
    <citation type="submission" date="2024-02" db="EMBL/GenBank/DDBJ databases">
        <authorList>
            <person name="Chen Y."/>
            <person name="Shah S."/>
            <person name="Dougan E. K."/>
            <person name="Thang M."/>
            <person name="Chan C."/>
        </authorList>
    </citation>
    <scope>NUCLEOTIDE SEQUENCE [LARGE SCALE GENOMIC DNA]</scope>
</reference>
<keyword evidence="3" id="KW-1185">Reference proteome</keyword>
<dbReference type="Proteomes" id="UP001642484">
    <property type="component" value="Unassembled WGS sequence"/>
</dbReference>
<feature type="compositionally biased region" description="Polar residues" evidence="1">
    <location>
        <begin position="21"/>
        <end position="32"/>
    </location>
</feature>
<evidence type="ECO:0000313" key="3">
    <source>
        <dbReference type="Proteomes" id="UP001642484"/>
    </source>
</evidence>
<dbReference type="EMBL" id="CAXAMN010023906">
    <property type="protein sequence ID" value="CAK9082040.1"/>
    <property type="molecule type" value="Genomic_DNA"/>
</dbReference>
<evidence type="ECO:0000256" key="1">
    <source>
        <dbReference type="SAM" id="MobiDB-lite"/>
    </source>
</evidence>